<dbReference type="PANTHER" id="PTHR45879:SF1">
    <property type="entry name" value="CYCLIC AMP-RESPONSIVE ELEMENT-BINDING PROTEIN 1"/>
    <property type="match status" value="1"/>
</dbReference>
<feature type="domain" description="BZIP" evidence="8">
    <location>
        <begin position="278"/>
        <end position="329"/>
    </location>
</feature>
<dbReference type="PROSITE" id="PS00036">
    <property type="entry name" value="BZIP_BASIC"/>
    <property type="match status" value="1"/>
</dbReference>
<evidence type="ECO:0000256" key="4">
    <source>
        <dbReference type="ARBA" id="ARBA00023163"/>
    </source>
</evidence>
<dbReference type="CTD" id="555432"/>
<dbReference type="AlphaFoldDB" id="A0A087X2P0"/>
<dbReference type="GO" id="GO:0035497">
    <property type="term" value="F:cAMP response element binding"/>
    <property type="evidence" value="ECO:0007669"/>
    <property type="project" value="TreeGrafter"/>
</dbReference>
<dbReference type="PROSITE" id="PS50953">
    <property type="entry name" value="KID"/>
    <property type="match status" value="1"/>
</dbReference>
<keyword evidence="6" id="KW-0175">Coiled coil</keyword>
<evidence type="ECO:0000313" key="10">
    <source>
        <dbReference type="Ensembl" id="ENSPFOP00000000043.2"/>
    </source>
</evidence>
<dbReference type="Pfam" id="PF02173">
    <property type="entry name" value="pKID"/>
    <property type="match status" value="1"/>
</dbReference>
<reference evidence="11" key="1">
    <citation type="submission" date="2013-10" db="EMBL/GenBank/DDBJ databases">
        <authorList>
            <person name="Schartl M."/>
            <person name="Warren W."/>
        </authorList>
    </citation>
    <scope>NUCLEOTIDE SEQUENCE [LARGE SCALE GENOMIC DNA]</scope>
    <source>
        <strain evidence="11">female</strain>
    </source>
</reference>
<keyword evidence="2" id="KW-0805">Transcription regulation</keyword>
<dbReference type="InterPro" id="IPR001630">
    <property type="entry name" value="Leuzip_CREB"/>
</dbReference>
<evidence type="ECO:0000313" key="11">
    <source>
        <dbReference type="Proteomes" id="UP000028760"/>
    </source>
</evidence>
<dbReference type="CDD" id="cd14690">
    <property type="entry name" value="bZIP_CREB1"/>
    <property type="match status" value="1"/>
</dbReference>
<dbReference type="InterPro" id="IPR046347">
    <property type="entry name" value="bZIP_sf"/>
</dbReference>
<dbReference type="eggNOG" id="KOG3584">
    <property type="taxonomic scope" value="Eukaryota"/>
</dbReference>
<evidence type="ECO:0000256" key="2">
    <source>
        <dbReference type="ARBA" id="ARBA00023015"/>
    </source>
</evidence>
<dbReference type="FunFam" id="1.20.5.170:FF:000003">
    <property type="entry name" value="cAMP-responsive element modulator isoform X2"/>
    <property type="match status" value="1"/>
</dbReference>
<evidence type="ECO:0000259" key="9">
    <source>
        <dbReference type="PROSITE" id="PS50953"/>
    </source>
</evidence>
<keyword evidence="4" id="KW-0804">Transcription</keyword>
<dbReference type="SUPFAM" id="SSF57959">
    <property type="entry name" value="Leucine zipper domain"/>
    <property type="match status" value="1"/>
</dbReference>
<dbReference type="RefSeq" id="XP_007540150.1">
    <property type="nucleotide sequence ID" value="XM_007540088.2"/>
</dbReference>
<feature type="compositionally biased region" description="Low complexity" evidence="7">
    <location>
        <begin position="22"/>
        <end position="37"/>
    </location>
</feature>
<keyword evidence="3" id="KW-0238">DNA-binding</keyword>
<dbReference type="EMBL" id="AYCK01020192">
    <property type="status" value="NOT_ANNOTATED_CDS"/>
    <property type="molecule type" value="Genomic_DNA"/>
</dbReference>
<dbReference type="GeneTree" id="ENSGT00940000155408"/>
<feature type="compositionally biased region" description="Polar residues" evidence="7">
    <location>
        <begin position="47"/>
        <end position="59"/>
    </location>
</feature>
<feature type="coiled-coil region" evidence="6">
    <location>
        <begin position="296"/>
        <end position="330"/>
    </location>
</feature>
<dbReference type="PROSITE" id="PS50217">
    <property type="entry name" value="BZIP"/>
    <property type="match status" value="1"/>
</dbReference>
<dbReference type="Gene3D" id="1.20.5.170">
    <property type="match status" value="1"/>
</dbReference>
<dbReference type="Ensembl" id="ENSPFOT00000000043.2">
    <property type="protein sequence ID" value="ENSPFOP00000000043.2"/>
    <property type="gene ID" value="ENSPFOG00000000041.2"/>
</dbReference>
<evidence type="ECO:0000256" key="3">
    <source>
        <dbReference type="ARBA" id="ARBA00023125"/>
    </source>
</evidence>
<keyword evidence="5" id="KW-0539">Nucleus</keyword>
<dbReference type="Proteomes" id="UP000028760">
    <property type="component" value="Unassembled WGS sequence"/>
</dbReference>
<dbReference type="InterPro" id="IPR003102">
    <property type="entry name" value="CREB1-like_pKID"/>
</dbReference>
<accession>A0A087X2P0</accession>
<dbReference type="PRINTS" id="PR00041">
    <property type="entry name" value="LEUZIPPRCREB"/>
</dbReference>
<reference evidence="10" key="3">
    <citation type="submission" date="2025-09" db="UniProtKB">
        <authorList>
            <consortium name="Ensembl"/>
        </authorList>
    </citation>
    <scope>IDENTIFICATION</scope>
</reference>
<protein>
    <submittedName>
        <fullName evidence="10">cAMP-responsive element modulator-like</fullName>
    </submittedName>
</protein>
<evidence type="ECO:0000256" key="7">
    <source>
        <dbReference type="SAM" id="MobiDB-lite"/>
    </source>
</evidence>
<comment type="subcellular location">
    <subcellularLocation>
        <location evidence="1">Nucleus</location>
    </subcellularLocation>
</comment>
<feature type="compositionally biased region" description="Low complexity" evidence="7">
    <location>
        <begin position="155"/>
        <end position="164"/>
    </location>
</feature>
<dbReference type="PANTHER" id="PTHR45879">
    <property type="entry name" value="CYCLIC AMP RESPONSE ELEMENT-BINDING PROTEIN B"/>
    <property type="match status" value="1"/>
</dbReference>
<proteinExistence type="predicted"/>
<dbReference type="GO" id="GO:1990589">
    <property type="term" value="C:ATF4-CREB1 transcription factor complex"/>
    <property type="evidence" value="ECO:0007669"/>
    <property type="project" value="TreeGrafter"/>
</dbReference>
<dbReference type="STRING" id="48698.ENSPFOP00000000043"/>
<dbReference type="GO" id="GO:0000981">
    <property type="term" value="F:DNA-binding transcription factor activity, RNA polymerase II-specific"/>
    <property type="evidence" value="ECO:0007669"/>
    <property type="project" value="TreeGrafter"/>
</dbReference>
<organism evidence="10 11">
    <name type="scientific">Poecilia formosa</name>
    <name type="common">Amazon molly</name>
    <name type="synonym">Limia formosa</name>
    <dbReference type="NCBI Taxonomy" id="48698"/>
    <lineage>
        <taxon>Eukaryota</taxon>
        <taxon>Metazoa</taxon>
        <taxon>Chordata</taxon>
        <taxon>Craniata</taxon>
        <taxon>Vertebrata</taxon>
        <taxon>Euteleostomi</taxon>
        <taxon>Actinopterygii</taxon>
        <taxon>Neopterygii</taxon>
        <taxon>Teleostei</taxon>
        <taxon>Neoteleostei</taxon>
        <taxon>Acanthomorphata</taxon>
        <taxon>Ovalentaria</taxon>
        <taxon>Atherinomorphae</taxon>
        <taxon>Cyprinodontiformes</taxon>
        <taxon>Poeciliidae</taxon>
        <taxon>Poeciliinae</taxon>
        <taxon>Poecilia</taxon>
    </lineage>
</organism>
<dbReference type="SMART" id="SM00338">
    <property type="entry name" value="BRLZ"/>
    <property type="match status" value="1"/>
</dbReference>
<sequence length="336" mass="36029">MPSTHTVISDESDYVKTSVTMDSSVSSQLESSLNDSVTDGEKDHGEANQSPADSSQVLLQTEAEAAVVQLSDGQTTSVPGVIQAPQTSVIQSPQVQTVQIVTVAELGDGGSVGDTQKRRELLSRRPSYRKILNELSSDSPSVPKIDEEKGEDEAAVSSSSTESVPNSIYQTSSGQYIAIAQGRAIPLTTPAVETLQGTQTLTVTGSPTPQTGAAVLQAADSSHQFFLQGGQVLIQAATGDIPAYQLRSPNSGLAQSIVMAASPSSMQSPSSQHAEEITRKREVRLMKNREAARECRRKKKEYVKCLENRVAVLENQNKTLIEELKALKDIYCHKAE</sequence>
<dbReference type="Pfam" id="PF00170">
    <property type="entry name" value="bZIP_1"/>
    <property type="match status" value="1"/>
</dbReference>
<evidence type="ECO:0000259" key="8">
    <source>
        <dbReference type="PROSITE" id="PS50217"/>
    </source>
</evidence>
<feature type="region of interest" description="Disordered" evidence="7">
    <location>
        <begin position="19"/>
        <end position="59"/>
    </location>
</feature>
<feature type="domain" description="KID" evidence="9">
    <location>
        <begin position="95"/>
        <end position="154"/>
    </location>
</feature>
<feature type="region of interest" description="Disordered" evidence="7">
    <location>
        <begin position="132"/>
        <end position="167"/>
    </location>
</feature>
<evidence type="ECO:0000256" key="5">
    <source>
        <dbReference type="ARBA" id="ARBA00023242"/>
    </source>
</evidence>
<evidence type="ECO:0000256" key="6">
    <source>
        <dbReference type="SAM" id="Coils"/>
    </source>
</evidence>
<reference evidence="10" key="2">
    <citation type="submission" date="2025-08" db="UniProtKB">
        <authorList>
            <consortium name="Ensembl"/>
        </authorList>
    </citation>
    <scope>IDENTIFICATION</scope>
</reference>
<dbReference type="InterPro" id="IPR004827">
    <property type="entry name" value="bZIP"/>
</dbReference>
<keyword evidence="11" id="KW-1185">Reference proteome</keyword>
<name>A0A087X2P0_POEFO</name>
<dbReference type="GeneID" id="103129116"/>
<dbReference type="KEGG" id="pfor:103129116"/>
<evidence type="ECO:0000256" key="1">
    <source>
        <dbReference type="ARBA" id="ARBA00004123"/>
    </source>
</evidence>